<dbReference type="RefSeq" id="WP_223075198.1">
    <property type="nucleotide sequence ID" value="NZ_JADMNK010000010.1"/>
</dbReference>
<organism evidence="4 5">
    <name type="scientific">Leclercia barmai</name>
    <dbReference type="NCBI Taxonomy" id="2785629"/>
    <lineage>
        <taxon>Bacteria</taxon>
        <taxon>Pseudomonadati</taxon>
        <taxon>Pseudomonadota</taxon>
        <taxon>Gammaproteobacteria</taxon>
        <taxon>Enterobacterales</taxon>
        <taxon>Enterobacteriaceae</taxon>
        <taxon>Leclercia</taxon>
    </lineage>
</organism>
<name>A0ABS7RYY2_9ENTR</name>
<accession>A0ABS7RYY2</accession>
<evidence type="ECO:0000256" key="1">
    <source>
        <dbReference type="ARBA" id="ARBA00023235"/>
    </source>
</evidence>
<evidence type="ECO:0000256" key="2">
    <source>
        <dbReference type="PIRNR" id="PIRNR006241"/>
    </source>
</evidence>
<evidence type="ECO:0000259" key="3">
    <source>
        <dbReference type="Pfam" id="PF01261"/>
    </source>
</evidence>
<protein>
    <submittedName>
        <fullName evidence="4">TIM barrel protein</fullName>
    </submittedName>
</protein>
<sequence length="268" mass="29413">MYLSACIEWLFSHEYPDIDERIRAAKRLGFSHVEFHLWREKPLPAIAAALEETGVKLSSFVVEPRRSLVDPAQHDEFLVALQESLAAAQKLGSPPLVVASGFNREGIAFDEQKAQMVTILRQAATLAEEAGIVLLLEPLNTRIDHPGMFLHDTRVGLDVVEAVASPHLKLLFDVYHSTVMQEDLSDVLAGRMHLVGHVQIAQAPGRDEPDAESTDWKATLHTLSTLGYRTAVGLEYKPSLPVVASVAKVCNATGLSLTMGHKTENHDA</sequence>
<comment type="similarity">
    <text evidence="2">Belongs to the hyi family.</text>
</comment>
<dbReference type="InterPro" id="IPR050417">
    <property type="entry name" value="Sugar_Epim/Isomerase"/>
</dbReference>
<evidence type="ECO:0000313" key="4">
    <source>
        <dbReference type="EMBL" id="MBZ0059519.1"/>
    </source>
</evidence>
<feature type="domain" description="Xylose isomerase-like TIM barrel" evidence="3">
    <location>
        <begin position="22"/>
        <end position="239"/>
    </location>
</feature>
<keyword evidence="1 2" id="KW-0413">Isomerase</keyword>
<dbReference type="Gene3D" id="3.20.20.150">
    <property type="entry name" value="Divalent-metal-dependent TIM barrel enzymes"/>
    <property type="match status" value="1"/>
</dbReference>
<evidence type="ECO:0000313" key="5">
    <source>
        <dbReference type="Proteomes" id="UP000706580"/>
    </source>
</evidence>
<proteinExistence type="inferred from homology"/>
<dbReference type="EMBL" id="JADMNK010000010">
    <property type="protein sequence ID" value="MBZ0059519.1"/>
    <property type="molecule type" value="Genomic_DNA"/>
</dbReference>
<comment type="caution">
    <text evidence="4">The sequence shown here is derived from an EMBL/GenBank/DDBJ whole genome shotgun (WGS) entry which is preliminary data.</text>
</comment>
<dbReference type="PANTHER" id="PTHR43489">
    <property type="entry name" value="ISOMERASE"/>
    <property type="match status" value="1"/>
</dbReference>
<dbReference type="SUPFAM" id="SSF51658">
    <property type="entry name" value="Xylose isomerase-like"/>
    <property type="match status" value="1"/>
</dbReference>
<dbReference type="Proteomes" id="UP000706580">
    <property type="component" value="Unassembled WGS sequence"/>
</dbReference>
<dbReference type="InterPro" id="IPR013022">
    <property type="entry name" value="Xyl_isomerase-like_TIM-brl"/>
</dbReference>
<dbReference type="Pfam" id="PF01261">
    <property type="entry name" value="AP_endonuc_2"/>
    <property type="match status" value="1"/>
</dbReference>
<reference evidence="4 5" key="1">
    <citation type="submission" date="2020-11" db="EMBL/GenBank/DDBJ databases">
        <title>Draft Genome of Enterobacter sp. strain EMC7.</title>
        <authorList>
            <person name="Barman P."/>
            <person name="Sinha S."/>
            <person name="Sen S."/>
            <person name="Chakraborty R."/>
        </authorList>
    </citation>
    <scope>NUCLEOTIDE SEQUENCE [LARGE SCALE GENOMIC DNA]</scope>
    <source>
        <strain evidence="4 5">EMC7</strain>
    </source>
</reference>
<gene>
    <name evidence="4" type="ORF">ITX56_17260</name>
</gene>
<keyword evidence="5" id="KW-1185">Reference proteome</keyword>
<dbReference type="InterPro" id="IPR026040">
    <property type="entry name" value="HyI-like"/>
</dbReference>
<dbReference type="PIRSF" id="PIRSF006241">
    <property type="entry name" value="HyI"/>
    <property type="match status" value="1"/>
</dbReference>
<dbReference type="InterPro" id="IPR036237">
    <property type="entry name" value="Xyl_isomerase-like_sf"/>
</dbReference>